<dbReference type="SUPFAM" id="SSF50998">
    <property type="entry name" value="Quinoprotein alcohol dehydrogenase-like"/>
    <property type="match status" value="1"/>
</dbReference>
<dbReference type="OrthoDB" id="7156875at2"/>
<dbReference type="InterPro" id="IPR011047">
    <property type="entry name" value="Quinoprotein_ADH-like_sf"/>
</dbReference>
<evidence type="ECO:0000256" key="6">
    <source>
        <dbReference type="ARBA" id="ARBA00023263"/>
    </source>
</evidence>
<dbReference type="Pfam" id="PF05567">
    <property type="entry name" value="T4P_PilY1"/>
    <property type="match status" value="1"/>
</dbReference>
<evidence type="ECO:0000256" key="3">
    <source>
        <dbReference type="ARBA" id="ARBA00022558"/>
    </source>
</evidence>
<dbReference type="AlphaFoldDB" id="A0A5S3VDW0"/>
<evidence type="ECO:0000259" key="8">
    <source>
        <dbReference type="PROSITE" id="PS50234"/>
    </source>
</evidence>
<dbReference type="RefSeq" id="WP_138589631.1">
    <property type="nucleotide sequence ID" value="NZ_PNBX01000003.1"/>
</dbReference>
<dbReference type="Proteomes" id="UP000307217">
    <property type="component" value="Unassembled WGS sequence"/>
</dbReference>
<dbReference type="SUPFAM" id="SSF53300">
    <property type="entry name" value="vWA-like"/>
    <property type="match status" value="1"/>
</dbReference>
<dbReference type="GO" id="GO:0046872">
    <property type="term" value="F:metal ion binding"/>
    <property type="evidence" value="ECO:0007669"/>
    <property type="project" value="UniProtKB-KW"/>
</dbReference>
<organism evidence="9 10">
    <name type="scientific">Pseudoalteromonas aurantia</name>
    <dbReference type="NCBI Taxonomy" id="43654"/>
    <lineage>
        <taxon>Bacteria</taxon>
        <taxon>Pseudomonadati</taxon>
        <taxon>Pseudomonadota</taxon>
        <taxon>Gammaproteobacteria</taxon>
        <taxon>Alteromonadales</taxon>
        <taxon>Pseudoalteromonadaceae</taxon>
        <taxon>Pseudoalteromonas</taxon>
    </lineage>
</organism>
<comment type="similarity">
    <text evidence="2">Belongs to the PilY1 family.</text>
</comment>
<evidence type="ECO:0000256" key="2">
    <source>
        <dbReference type="ARBA" id="ARBA00008387"/>
    </source>
</evidence>
<dbReference type="EMBL" id="PNBX01000003">
    <property type="protein sequence ID" value="TMO70486.1"/>
    <property type="molecule type" value="Genomic_DNA"/>
</dbReference>
<reference evidence="10" key="2">
    <citation type="submission" date="2019-06" db="EMBL/GenBank/DDBJ databases">
        <title>Co-occurence of chitin degradation, pigmentation and bioactivity in marine Pseudoalteromonas.</title>
        <authorList>
            <person name="Sonnenschein E.C."/>
            <person name="Bech P.K."/>
        </authorList>
    </citation>
    <scope>NUCLEOTIDE SEQUENCE [LARGE SCALE GENOMIC DNA]</scope>
    <source>
        <strain evidence="10">S3790</strain>
    </source>
</reference>
<gene>
    <name evidence="9" type="ORF">CWC19_01330</name>
</gene>
<dbReference type="InterPro" id="IPR002035">
    <property type="entry name" value="VWF_A"/>
</dbReference>
<comment type="subcellular location">
    <subcellularLocation>
        <location evidence="1">Fimbrium</location>
    </subcellularLocation>
</comment>
<evidence type="ECO:0000256" key="5">
    <source>
        <dbReference type="ARBA" id="ARBA00022837"/>
    </source>
</evidence>
<sequence length="1021" mass="111674">MKNVILFFVCLINMKVFAEDIELYVKHNIDIDEKPRVMLIFDTSGSMAFSSRTGRSCGYDYYRGRYRLCSDSRLGVAKNAITDLVTKNPDIDFGLMRFNGSNGGYVLARIGAAQSTVKSQINNLVANGATPLSETLWEAYLYLTGGSRYYSRNVGGRDTSIENGNSYLSPFRQVSGEPERCDNAVNIILMTDGDPSNDSQQNGNIRNLHQSRFGSSAPVYNGNYMPALAKSIHGDSNTIVDLYPTTSTKEDTGRVYTIGFGNGMSSSGKNILQKTADLGGGQYLQANTSSQLSEALNSVTNSIRQEADSFALPVAANTGNQTKSSDSLYYTMFLPETHTTWKGNIKKLKVKDDTTLIDMSGNAAIDKDGKIDKNATTYWSEPGSKDGNAVDKGGVNYQLSRQTTRNIYSDFGTAALHNFTYSTAFTQYGNNLETFADKMNAPASELSGIMQWARGIDVNDEDRDNNRNERRQTIFGDPLHSKIVSINYGTEESPNIRLLVGTNAGFIHMFKDNGDTMTESWAFIPERLLPVLKAQKDKKANTKLYGVDGPSTLYHDDKDGDNLVSSGDNVWLFFGLRRGGNQYYALDITNPDSPKLMWGGPITGGSGDFQMLGQTWAKPLVTHIEKEGDDPVVIFSAGYDINKDNVSKTNDSLGQGVYIVKAQTGELVWSLTRKNGFTGQHSIAGSVKALDSNYDGYDDRIYMADTGGGVWRIDMPGPNPNDGGEPWTHFKLAQLGGNSASSDRRFYSTPIIARTYFNKVSVTESGSTSVKTRKKIPYDAILLGSGNRTRPASSSAIDYLFMIRDKNTVTKSFEDGDIPDIIKMKDLFNVSQDPFSKKFADLDKFTDLEADLGKFQGWKYKLSTSEKSLSAASVAGGVAYFTSFSPPGTSNKCEVEAGSGKLYAFHLHYGTKVFNKLSFDTQTAIVEAPEPYFACEATGGSSESSTNGCKTVVKIIVPPIATGSSGDGLGDGGVAIPPEIPDMPELENGYLKRPNPADPGVSFGLETKQLYIYKREENDEK</sequence>
<keyword evidence="5" id="KW-0106">Calcium</keyword>
<reference evidence="9 10" key="1">
    <citation type="submission" date="2018-01" db="EMBL/GenBank/DDBJ databases">
        <authorList>
            <person name="Paulsen S."/>
            <person name="Gram L.K."/>
        </authorList>
    </citation>
    <scope>NUCLEOTIDE SEQUENCE [LARGE SCALE GENOMIC DNA]</scope>
    <source>
        <strain evidence="9 10">S3790</strain>
    </source>
</reference>
<accession>A0A5S3VDW0</accession>
<keyword evidence="4" id="KW-0479">Metal-binding</keyword>
<keyword evidence="3" id="KW-1029">Fimbrium biogenesis</keyword>
<proteinExistence type="inferred from homology"/>
<feature type="domain" description="VWFA" evidence="8">
    <location>
        <begin position="36"/>
        <end position="303"/>
    </location>
</feature>
<feature type="region of interest" description="Disordered" evidence="7">
    <location>
        <begin position="981"/>
        <end position="1003"/>
    </location>
</feature>
<dbReference type="GO" id="GO:0009289">
    <property type="term" value="C:pilus"/>
    <property type="evidence" value="ECO:0007669"/>
    <property type="project" value="UniProtKB-SubCell"/>
</dbReference>
<evidence type="ECO:0000256" key="4">
    <source>
        <dbReference type="ARBA" id="ARBA00022723"/>
    </source>
</evidence>
<evidence type="ECO:0000313" key="9">
    <source>
        <dbReference type="EMBL" id="TMO70486.1"/>
    </source>
</evidence>
<dbReference type="InterPro" id="IPR036465">
    <property type="entry name" value="vWFA_dom_sf"/>
</dbReference>
<evidence type="ECO:0000256" key="7">
    <source>
        <dbReference type="SAM" id="MobiDB-lite"/>
    </source>
</evidence>
<name>A0A5S3VDW0_9GAMM</name>
<keyword evidence="6" id="KW-0281">Fimbrium</keyword>
<protein>
    <submittedName>
        <fullName evidence="9">Pilin biogenesis protein</fullName>
    </submittedName>
</protein>
<evidence type="ECO:0000256" key="1">
    <source>
        <dbReference type="ARBA" id="ARBA00004561"/>
    </source>
</evidence>
<dbReference type="InterPro" id="IPR008707">
    <property type="entry name" value="B-propeller_PilY1"/>
</dbReference>
<comment type="caution">
    <text evidence="9">The sequence shown here is derived from an EMBL/GenBank/DDBJ whole genome shotgun (WGS) entry which is preliminary data.</text>
</comment>
<evidence type="ECO:0000313" key="10">
    <source>
        <dbReference type="Proteomes" id="UP000307217"/>
    </source>
</evidence>
<dbReference type="PROSITE" id="PS50234">
    <property type="entry name" value="VWFA"/>
    <property type="match status" value="1"/>
</dbReference>
<dbReference type="Gene3D" id="3.40.50.410">
    <property type="entry name" value="von Willebrand factor, type A domain"/>
    <property type="match status" value="1"/>
</dbReference>